<evidence type="ECO:0000256" key="2">
    <source>
        <dbReference type="SAM" id="Phobius"/>
    </source>
</evidence>
<feature type="compositionally biased region" description="Low complexity" evidence="1">
    <location>
        <begin position="93"/>
        <end position="102"/>
    </location>
</feature>
<keyword evidence="2" id="KW-0812">Transmembrane</keyword>
<dbReference type="EMBL" id="CM001484">
    <property type="protein sequence ID" value="EIE97115.1"/>
    <property type="molecule type" value="Genomic_DNA"/>
</dbReference>
<evidence type="ECO:0000313" key="3">
    <source>
        <dbReference type="EMBL" id="EIE97115.1"/>
    </source>
</evidence>
<evidence type="ECO:0000256" key="1">
    <source>
        <dbReference type="SAM" id="MobiDB-lite"/>
    </source>
</evidence>
<dbReference type="RefSeq" id="WP_005460860.1">
    <property type="nucleotide sequence ID" value="NZ_CM001484.1"/>
</dbReference>
<evidence type="ECO:0000313" key="4">
    <source>
        <dbReference type="Proteomes" id="UP000005087"/>
    </source>
</evidence>
<name>I1CWP1_9PSEU</name>
<dbReference type="OrthoDB" id="3695075at2"/>
<feature type="compositionally biased region" description="Low complexity" evidence="1">
    <location>
        <begin position="76"/>
        <end position="86"/>
    </location>
</feature>
<accession>I1CWP1</accession>
<keyword evidence="2" id="KW-0472">Membrane</keyword>
<dbReference type="Proteomes" id="UP000005087">
    <property type="component" value="Chromosome"/>
</dbReference>
<keyword evidence="2" id="KW-1133">Transmembrane helix</keyword>
<sequence>MNTSDPDFDDLDARLRALFADSRLDVTLDERAGERIVAGARRLRRRRAVLASGGTTLGIVAVAAAVVVLGARTAGQDGETPVAASPAGPPPASASVLSTSESPEPPELPSPDGSREPEAAPSPPDLPSSSYPGAMTAMSPPVQTGSVLAADAVLAPDGYRALKLGMPYHEAVATNMLMTSDETSPPSPCADYELAEGDELVRTVTISRQYGVVGFAANSAVTPEGAGVGTPFDQLRSLYPNGSLTEAAYTVATGAGFYEFRVPDGVVVEVALKARASDC</sequence>
<dbReference type="STRING" id="928724.SacglDRAFT_00152"/>
<gene>
    <name evidence="3" type="ORF">SacglDRAFT_00152</name>
</gene>
<reference evidence="4" key="2">
    <citation type="submission" date="2012-01" db="EMBL/GenBank/DDBJ databases">
        <title>Noncontiguous Finished sequence of chromosome of Saccharomonospora glauca K62.</title>
        <authorList>
            <consortium name="US DOE Joint Genome Institute"/>
            <person name="Lucas S."/>
            <person name="Han J."/>
            <person name="Lapidus A."/>
            <person name="Cheng J.-F."/>
            <person name="Goodwin L."/>
            <person name="Pitluck S."/>
            <person name="Peters L."/>
            <person name="Mikhailova N."/>
            <person name="Held B."/>
            <person name="Detter J.C."/>
            <person name="Han C."/>
            <person name="Tapia R."/>
            <person name="Land M."/>
            <person name="Hauser L."/>
            <person name="Kyrpides N."/>
            <person name="Ivanova N."/>
            <person name="Pagani I."/>
            <person name="Brambilla E.-M."/>
            <person name="Klenk H.-P."/>
            <person name="Woyke T."/>
        </authorList>
    </citation>
    <scope>NUCLEOTIDE SEQUENCE [LARGE SCALE GENOMIC DNA]</scope>
    <source>
        <strain evidence="4">K62</strain>
    </source>
</reference>
<protein>
    <submittedName>
        <fullName evidence="3">Uncharacterized protein</fullName>
    </submittedName>
</protein>
<keyword evidence="4" id="KW-1185">Reference proteome</keyword>
<organism evidence="3 4">
    <name type="scientific">Saccharomonospora glauca K62</name>
    <dbReference type="NCBI Taxonomy" id="928724"/>
    <lineage>
        <taxon>Bacteria</taxon>
        <taxon>Bacillati</taxon>
        <taxon>Actinomycetota</taxon>
        <taxon>Actinomycetes</taxon>
        <taxon>Pseudonocardiales</taxon>
        <taxon>Pseudonocardiaceae</taxon>
        <taxon>Saccharomonospora</taxon>
    </lineage>
</organism>
<feature type="transmembrane region" description="Helical" evidence="2">
    <location>
        <begin position="48"/>
        <end position="71"/>
    </location>
</feature>
<feature type="region of interest" description="Disordered" evidence="1">
    <location>
        <begin position="76"/>
        <end position="138"/>
    </location>
</feature>
<dbReference type="AlphaFoldDB" id="I1CWP1"/>
<dbReference type="eggNOG" id="ENOG50341IB">
    <property type="taxonomic scope" value="Bacteria"/>
</dbReference>
<proteinExistence type="predicted"/>
<reference evidence="3 4" key="1">
    <citation type="submission" date="2011-09" db="EMBL/GenBank/DDBJ databases">
        <authorList>
            <consortium name="US DOE Joint Genome Institute (JGI-PGF)"/>
            <person name="Lucas S."/>
            <person name="Han J."/>
            <person name="Lapidus A."/>
            <person name="Cheng J.-F."/>
            <person name="Goodwin L."/>
            <person name="Pitluck S."/>
            <person name="Peters L."/>
            <person name="Land M.L."/>
            <person name="Hauser L."/>
            <person name="Brambilla E."/>
            <person name="Klenk H.-P."/>
            <person name="Woyke T.J."/>
        </authorList>
    </citation>
    <scope>NUCLEOTIDE SEQUENCE [LARGE SCALE GENOMIC DNA]</scope>
    <source>
        <strain evidence="3 4">K62</strain>
    </source>
</reference>
<dbReference type="HOGENOM" id="CLU_087833_0_0_11"/>